<comment type="caution">
    <text evidence="2">The sequence shown here is derived from an EMBL/GenBank/DDBJ whole genome shotgun (WGS) entry which is preliminary data.</text>
</comment>
<name>A0A9P7BLX0_RHIOR</name>
<evidence type="ECO:0000259" key="1">
    <source>
        <dbReference type="Pfam" id="PF13966"/>
    </source>
</evidence>
<accession>A0A9P7BLX0</accession>
<reference evidence="2" key="1">
    <citation type="journal article" date="2020" name="Microb. Genom.">
        <title>Genetic diversity of clinical and environmental Mucorales isolates obtained from an investigation of mucormycosis cases among solid organ transplant recipients.</title>
        <authorList>
            <person name="Nguyen M.H."/>
            <person name="Kaul D."/>
            <person name="Muto C."/>
            <person name="Cheng S.J."/>
            <person name="Richter R.A."/>
            <person name="Bruno V.M."/>
            <person name="Liu G."/>
            <person name="Beyhan S."/>
            <person name="Sundermann A.J."/>
            <person name="Mounaud S."/>
            <person name="Pasculle A.W."/>
            <person name="Nierman W.C."/>
            <person name="Driscoll E."/>
            <person name="Cumbie R."/>
            <person name="Clancy C.J."/>
            <person name="Dupont C.L."/>
        </authorList>
    </citation>
    <scope>NUCLEOTIDE SEQUENCE</scope>
    <source>
        <strain evidence="2">GL11</strain>
    </source>
</reference>
<dbReference type="Proteomes" id="UP000716291">
    <property type="component" value="Unassembled WGS sequence"/>
</dbReference>
<evidence type="ECO:0000313" key="3">
    <source>
        <dbReference type="Proteomes" id="UP000716291"/>
    </source>
</evidence>
<organism evidence="2 3">
    <name type="scientific">Rhizopus oryzae</name>
    <name type="common">Mucormycosis agent</name>
    <name type="synonym">Rhizopus arrhizus var. delemar</name>
    <dbReference type="NCBI Taxonomy" id="64495"/>
    <lineage>
        <taxon>Eukaryota</taxon>
        <taxon>Fungi</taxon>
        <taxon>Fungi incertae sedis</taxon>
        <taxon>Mucoromycota</taxon>
        <taxon>Mucoromycotina</taxon>
        <taxon>Mucoromycetes</taxon>
        <taxon>Mucorales</taxon>
        <taxon>Mucorineae</taxon>
        <taxon>Rhizopodaceae</taxon>
        <taxon>Rhizopus</taxon>
    </lineage>
</organism>
<dbReference type="InterPro" id="IPR026960">
    <property type="entry name" value="RVT-Znf"/>
</dbReference>
<dbReference type="Pfam" id="PF13966">
    <property type="entry name" value="zf-RVT"/>
    <property type="match status" value="1"/>
</dbReference>
<keyword evidence="3" id="KW-1185">Reference proteome</keyword>
<dbReference type="EMBL" id="JAANQT010003306">
    <property type="protein sequence ID" value="KAG1301180.1"/>
    <property type="molecule type" value="Genomic_DNA"/>
</dbReference>
<sequence length="172" mass="20285">MTLIQKLLPTGSSMAASCSQWKQFWKLPVEPAHRSLWYRLVHKKLYSQTSLSHMNTRTTSAECHFCSCAVEDIQHLLVRCPRKWAIWIEVFNNYCPHLSFTQDDICSLLWSFKTFHSVYNPELWSLCCSVLTHIWHFHWRYIIQGTPFIKNTIVKTAMSRFATLKRSLSDID</sequence>
<proteinExistence type="predicted"/>
<feature type="domain" description="Reverse transcriptase zinc-binding" evidence="1">
    <location>
        <begin position="16"/>
        <end position="87"/>
    </location>
</feature>
<gene>
    <name evidence="2" type="ORF">G6F64_012032</name>
</gene>
<evidence type="ECO:0000313" key="2">
    <source>
        <dbReference type="EMBL" id="KAG1301180.1"/>
    </source>
</evidence>
<dbReference type="PROSITE" id="PS51257">
    <property type="entry name" value="PROKAR_LIPOPROTEIN"/>
    <property type="match status" value="1"/>
</dbReference>
<protein>
    <recommendedName>
        <fullName evidence="1">Reverse transcriptase zinc-binding domain-containing protein</fullName>
    </recommendedName>
</protein>
<dbReference type="AlphaFoldDB" id="A0A9P7BLX0"/>